<gene>
    <name evidence="2" type="ORF">C2845_PM05G17170</name>
</gene>
<comment type="caution">
    <text evidence="2">The sequence shown here is derived from an EMBL/GenBank/DDBJ whole genome shotgun (WGS) entry which is preliminary data.</text>
</comment>
<feature type="region of interest" description="Disordered" evidence="1">
    <location>
        <begin position="43"/>
        <end position="65"/>
    </location>
</feature>
<dbReference type="STRING" id="4540.A0A3L6SYX5"/>
<dbReference type="Proteomes" id="UP000275267">
    <property type="component" value="Unassembled WGS sequence"/>
</dbReference>
<reference evidence="3" key="1">
    <citation type="journal article" date="2019" name="Nat. Commun.">
        <title>The genome of broomcorn millet.</title>
        <authorList>
            <person name="Zou C."/>
            <person name="Miki D."/>
            <person name="Li D."/>
            <person name="Tang Q."/>
            <person name="Xiao L."/>
            <person name="Rajput S."/>
            <person name="Deng P."/>
            <person name="Jia W."/>
            <person name="Huang R."/>
            <person name="Zhang M."/>
            <person name="Sun Y."/>
            <person name="Hu J."/>
            <person name="Fu X."/>
            <person name="Schnable P.S."/>
            <person name="Li F."/>
            <person name="Zhang H."/>
            <person name="Feng B."/>
            <person name="Zhu X."/>
            <person name="Liu R."/>
            <person name="Schnable J.C."/>
            <person name="Zhu J.-K."/>
            <person name="Zhang H."/>
        </authorList>
    </citation>
    <scope>NUCLEOTIDE SEQUENCE [LARGE SCALE GENOMIC DNA]</scope>
</reference>
<keyword evidence="3" id="KW-1185">Reference proteome</keyword>
<protein>
    <submittedName>
        <fullName evidence="2">F-box protein AFR-like</fullName>
    </submittedName>
</protein>
<proteinExistence type="predicted"/>
<organism evidence="2 3">
    <name type="scientific">Panicum miliaceum</name>
    <name type="common">Proso millet</name>
    <name type="synonym">Broomcorn millet</name>
    <dbReference type="NCBI Taxonomy" id="4540"/>
    <lineage>
        <taxon>Eukaryota</taxon>
        <taxon>Viridiplantae</taxon>
        <taxon>Streptophyta</taxon>
        <taxon>Embryophyta</taxon>
        <taxon>Tracheophyta</taxon>
        <taxon>Spermatophyta</taxon>
        <taxon>Magnoliopsida</taxon>
        <taxon>Liliopsida</taxon>
        <taxon>Poales</taxon>
        <taxon>Poaceae</taxon>
        <taxon>PACMAD clade</taxon>
        <taxon>Panicoideae</taxon>
        <taxon>Panicodae</taxon>
        <taxon>Paniceae</taxon>
        <taxon>Panicinae</taxon>
        <taxon>Panicum</taxon>
        <taxon>Panicum sect. Panicum</taxon>
    </lineage>
</organism>
<accession>A0A3L6SYX5</accession>
<evidence type="ECO:0000313" key="2">
    <source>
        <dbReference type="EMBL" id="RLN29553.1"/>
    </source>
</evidence>
<dbReference type="AlphaFoldDB" id="A0A3L6SYX5"/>
<name>A0A3L6SYX5_PANMI</name>
<dbReference type="EMBL" id="PQIB02000003">
    <property type="protein sequence ID" value="RLN29553.1"/>
    <property type="molecule type" value="Genomic_DNA"/>
</dbReference>
<evidence type="ECO:0000313" key="3">
    <source>
        <dbReference type="Proteomes" id="UP000275267"/>
    </source>
</evidence>
<sequence length="103" mass="11350">MAAREVGGRVVAGEDGEAEVFDPEVGRWLPAARRWRGTMPWRRAGSCMSRKGGPGHSSARRRAQCTTRRPIRGVRWRAGCGRGWMGSCIIAGGRMYIVAEYGE</sequence>
<evidence type="ECO:0000256" key="1">
    <source>
        <dbReference type="SAM" id="MobiDB-lite"/>
    </source>
</evidence>